<proteinExistence type="predicted"/>
<evidence type="ECO:0000259" key="2">
    <source>
        <dbReference type="Pfam" id="PF14340"/>
    </source>
</evidence>
<organism evidence="3 4">
    <name type="scientific">Pedobacter yonginense</name>
    <dbReference type="NCBI Taxonomy" id="651869"/>
    <lineage>
        <taxon>Bacteria</taxon>
        <taxon>Pseudomonadati</taxon>
        <taxon>Bacteroidota</taxon>
        <taxon>Sphingobacteriia</taxon>
        <taxon>Sphingobacteriales</taxon>
        <taxon>Sphingobacteriaceae</taxon>
        <taxon>Pedobacter</taxon>
    </lineage>
</organism>
<keyword evidence="1" id="KW-0812">Transmembrane</keyword>
<feature type="transmembrane region" description="Helical" evidence="1">
    <location>
        <begin position="111"/>
        <end position="138"/>
    </location>
</feature>
<dbReference type="Proteomes" id="UP000245379">
    <property type="component" value="Unassembled WGS sequence"/>
</dbReference>
<feature type="transmembrane region" description="Helical" evidence="1">
    <location>
        <begin position="85"/>
        <end position="105"/>
    </location>
</feature>
<gene>
    <name evidence="3" type="ORF">DHW03_00450</name>
</gene>
<dbReference type="RefSeq" id="WP_109923810.1">
    <property type="nucleotide sequence ID" value="NZ_QGNZ01000001.1"/>
</dbReference>
<dbReference type="Pfam" id="PF14340">
    <property type="entry name" value="DUF4395"/>
    <property type="match status" value="1"/>
</dbReference>
<sequence>MEISCPVSAERVNEHVVRIIAFMVALTAIFSIFFDSYFPIVLLTFDFALRAFTTGKFSPLKFVAIQVSKALNLKPKMTDLAPKKFAATMGFVFCLLIVATFMLSLNTVSLILTSMLTIFALLESVFAICLGCYVYSILQILKKNNS</sequence>
<evidence type="ECO:0000313" key="4">
    <source>
        <dbReference type="Proteomes" id="UP000245379"/>
    </source>
</evidence>
<dbReference type="OrthoDB" id="1261922at2"/>
<comment type="caution">
    <text evidence="3">The sequence shown here is derived from an EMBL/GenBank/DDBJ whole genome shotgun (WGS) entry which is preliminary data.</text>
</comment>
<accession>A0A317ERA1</accession>
<keyword evidence="1" id="KW-0472">Membrane</keyword>
<keyword evidence="1" id="KW-1133">Transmembrane helix</keyword>
<dbReference type="InterPro" id="IPR025508">
    <property type="entry name" value="DUF4395"/>
</dbReference>
<evidence type="ECO:0000256" key="1">
    <source>
        <dbReference type="SAM" id="Phobius"/>
    </source>
</evidence>
<feature type="domain" description="DUF4395" evidence="2">
    <location>
        <begin position="12"/>
        <end position="139"/>
    </location>
</feature>
<evidence type="ECO:0000313" key="3">
    <source>
        <dbReference type="EMBL" id="PWS28363.1"/>
    </source>
</evidence>
<keyword evidence="4" id="KW-1185">Reference proteome</keyword>
<protein>
    <submittedName>
        <fullName evidence="3">DUF4395 domain-containing protein</fullName>
    </submittedName>
</protein>
<feature type="transmembrane region" description="Helical" evidence="1">
    <location>
        <begin position="16"/>
        <end position="34"/>
    </location>
</feature>
<dbReference type="EMBL" id="QGNZ01000001">
    <property type="protein sequence ID" value="PWS28363.1"/>
    <property type="molecule type" value="Genomic_DNA"/>
</dbReference>
<dbReference type="AlphaFoldDB" id="A0A317ERA1"/>
<reference evidence="3 4" key="1">
    <citation type="submission" date="2018-05" db="EMBL/GenBank/DDBJ databases">
        <title>Pedobacter paludis sp. nov., isolated from wetland soil.</title>
        <authorList>
            <person name="Zhang Y."/>
            <person name="Wang G."/>
        </authorList>
    </citation>
    <scope>NUCLEOTIDE SEQUENCE [LARGE SCALE GENOMIC DNA]</scope>
    <source>
        <strain evidence="3 4">KCTC22721</strain>
    </source>
</reference>
<name>A0A317ERA1_9SPHI</name>